<dbReference type="AlphaFoldDB" id="A0A2T6BX37"/>
<proteinExistence type="predicted"/>
<dbReference type="InterPro" id="IPR036812">
    <property type="entry name" value="NAD(P)_OxRdtase_dom_sf"/>
</dbReference>
<dbReference type="RefSeq" id="WP_108115556.1">
    <property type="nucleotide sequence ID" value="NZ_QBKT01000006.1"/>
</dbReference>
<comment type="caution">
    <text evidence="2">The sequence shown here is derived from an EMBL/GenBank/DDBJ whole genome shotgun (WGS) entry which is preliminary data.</text>
</comment>
<dbReference type="PANTHER" id="PTHR43364">
    <property type="entry name" value="NADH-SPECIFIC METHYLGLYOXAL REDUCTASE-RELATED"/>
    <property type="match status" value="1"/>
</dbReference>
<feature type="domain" description="NADP-dependent oxidoreductase" evidence="1">
    <location>
        <begin position="7"/>
        <end position="276"/>
    </location>
</feature>
<name>A0A2T6BX37_9FLAO</name>
<dbReference type="InterPro" id="IPR023210">
    <property type="entry name" value="NADP_OxRdtase_dom"/>
</dbReference>
<gene>
    <name evidence="2" type="ORF">C8N46_106276</name>
</gene>
<protein>
    <submittedName>
        <fullName evidence="2">Putative oxidoreductase</fullName>
    </submittedName>
</protein>
<dbReference type="PANTHER" id="PTHR43364:SF1">
    <property type="entry name" value="OXIDOREDUCTASE YDHF"/>
    <property type="match status" value="1"/>
</dbReference>
<dbReference type="Gene3D" id="3.20.20.100">
    <property type="entry name" value="NADP-dependent oxidoreductase domain"/>
    <property type="match status" value="1"/>
</dbReference>
<sequence length="289" mass="32763">MNTNYSRIIAGTMTWGVWGKQLNTSQMIDLMQHCISEGITTFDHADIYGGYTTEAAFGKAFAESNINRESIELITKCGIQHEAETRQNTIKHYDYSSEYIVWSVETSLKNLQTDYLDLLLLHRPSPLMHPEEVFKAIDALKTQGKIKNFGVSNFTPSQMTMIGAKNYISANQIQFSVTDFDAMHDGTLDYMITNSILPMAWQPLGNVFREETEQTQRIHTVLDTLSEKYNATKDQLVLAWILKHPSDIHPVIGTTTPERITNAAKAVEIDLDLQDWFTLLVESQGHKVP</sequence>
<evidence type="ECO:0000259" key="1">
    <source>
        <dbReference type="Pfam" id="PF00248"/>
    </source>
</evidence>
<keyword evidence="3" id="KW-1185">Reference proteome</keyword>
<evidence type="ECO:0000313" key="2">
    <source>
        <dbReference type="EMBL" id="PTX60630.1"/>
    </source>
</evidence>
<dbReference type="GO" id="GO:0005829">
    <property type="term" value="C:cytosol"/>
    <property type="evidence" value="ECO:0007669"/>
    <property type="project" value="TreeGrafter"/>
</dbReference>
<accession>A0A2T6BX37</accession>
<dbReference type="OrthoDB" id="9773828at2"/>
<dbReference type="SUPFAM" id="SSF51430">
    <property type="entry name" value="NAD(P)-linked oxidoreductase"/>
    <property type="match status" value="1"/>
</dbReference>
<reference evidence="2 3" key="1">
    <citation type="submission" date="2018-04" db="EMBL/GenBank/DDBJ databases">
        <title>Genomic Encyclopedia of Archaeal and Bacterial Type Strains, Phase II (KMG-II): from individual species to whole genera.</title>
        <authorList>
            <person name="Goeker M."/>
        </authorList>
    </citation>
    <scope>NUCLEOTIDE SEQUENCE [LARGE SCALE GENOMIC DNA]</scope>
    <source>
        <strain evidence="2 3">DSM 25731</strain>
    </source>
</reference>
<dbReference type="InterPro" id="IPR050523">
    <property type="entry name" value="AKR_Detox_Biosynth"/>
</dbReference>
<evidence type="ECO:0000313" key="3">
    <source>
        <dbReference type="Proteomes" id="UP000244090"/>
    </source>
</evidence>
<organism evidence="2 3">
    <name type="scientific">Kordia periserrulae</name>
    <dbReference type="NCBI Taxonomy" id="701523"/>
    <lineage>
        <taxon>Bacteria</taxon>
        <taxon>Pseudomonadati</taxon>
        <taxon>Bacteroidota</taxon>
        <taxon>Flavobacteriia</taxon>
        <taxon>Flavobacteriales</taxon>
        <taxon>Flavobacteriaceae</taxon>
        <taxon>Kordia</taxon>
    </lineage>
</organism>
<dbReference type="CDD" id="cd19092">
    <property type="entry name" value="AKR_BsYcsN_EcYdhF-like"/>
    <property type="match status" value="1"/>
</dbReference>
<dbReference type="Proteomes" id="UP000244090">
    <property type="component" value="Unassembled WGS sequence"/>
</dbReference>
<dbReference type="EMBL" id="QBKT01000006">
    <property type="protein sequence ID" value="PTX60630.1"/>
    <property type="molecule type" value="Genomic_DNA"/>
</dbReference>
<dbReference type="Pfam" id="PF00248">
    <property type="entry name" value="Aldo_ket_red"/>
    <property type="match status" value="1"/>
</dbReference>